<comment type="caution">
    <text evidence="2">The sequence shown here is derived from an EMBL/GenBank/DDBJ whole genome shotgun (WGS) entry which is preliminary data.</text>
</comment>
<organism evidence="2 3">
    <name type="scientific">Paenibacillus violae</name>
    <dbReference type="NCBI Taxonomy" id="3077234"/>
    <lineage>
        <taxon>Bacteria</taxon>
        <taxon>Bacillati</taxon>
        <taxon>Bacillota</taxon>
        <taxon>Bacilli</taxon>
        <taxon>Bacillales</taxon>
        <taxon>Paenibacillaceae</taxon>
        <taxon>Paenibacillus</taxon>
    </lineage>
</organism>
<name>A0ABU3RPR4_9BACL</name>
<evidence type="ECO:0000256" key="1">
    <source>
        <dbReference type="SAM" id="Phobius"/>
    </source>
</evidence>
<accession>A0ABU3RPR4</accession>
<sequence>MLKLVGIIIFILITGLFVTSYFIFSRKLKKKEEFFLFMIILNVIIDATWIMTEEMKLIVISQKIPEYIAFLLYRSVTIPFVVLFFLRLLLAYRTPFSKVLVGSGYVILLLLLESLLLHYKIITYINWFLSYSSICYIILMVIAYVMLAWYRHTFGQKKDGVLNESDSI</sequence>
<dbReference type="RefSeq" id="WP_315956084.1">
    <property type="nucleotide sequence ID" value="NZ_JAWCUD010000022.1"/>
</dbReference>
<keyword evidence="3" id="KW-1185">Reference proteome</keyword>
<feature type="transmembrane region" description="Helical" evidence="1">
    <location>
        <begin position="99"/>
        <end position="122"/>
    </location>
</feature>
<feature type="transmembrane region" description="Helical" evidence="1">
    <location>
        <begin position="128"/>
        <end position="150"/>
    </location>
</feature>
<keyword evidence="1" id="KW-0812">Transmembrane</keyword>
<keyword evidence="1" id="KW-0472">Membrane</keyword>
<dbReference type="EMBL" id="JAWCUD010000022">
    <property type="protein sequence ID" value="MDU0206286.1"/>
    <property type="molecule type" value="Genomic_DNA"/>
</dbReference>
<evidence type="ECO:0000313" key="3">
    <source>
        <dbReference type="Proteomes" id="UP001260980"/>
    </source>
</evidence>
<feature type="transmembrane region" description="Helical" evidence="1">
    <location>
        <begin position="6"/>
        <end position="24"/>
    </location>
</feature>
<protein>
    <submittedName>
        <fullName evidence="2">Uncharacterized protein</fullName>
    </submittedName>
</protein>
<reference evidence="2 3" key="1">
    <citation type="submission" date="2023-10" db="EMBL/GenBank/DDBJ databases">
        <title>Paenibacillus strain PFR10 Genome sequencing and assembly.</title>
        <authorList>
            <person name="Kim I."/>
        </authorList>
    </citation>
    <scope>NUCLEOTIDE SEQUENCE [LARGE SCALE GENOMIC DNA]</scope>
    <source>
        <strain evidence="2 3">PFR10</strain>
    </source>
</reference>
<gene>
    <name evidence="2" type="ORF">RQP52_35020</name>
</gene>
<proteinExistence type="predicted"/>
<dbReference type="Proteomes" id="UP001260980">
    <property type="component" value="Unassembled WGS sequence"/>
</dbReference>
<keyword evidence="1" id="KW-1133">Transmembrane helix</keyword>
<feature type="transmembrane region" description="Helical" evidence="1">
    <location>
        <begin position="34"/>
        <end position="51"/>
    </location>
</feature>
<evidence type="ECO:0000313" key="2">
    <source>
        <dbReference type="EMBL" id="MDU0206286.1"/>
    </source>
</evidence>
<feature type="transmembrane region" description="Helical" evidence="1">
    <location>
        <begin position="71"/>
        <end position="92"/>
    </location>
</feature>